<dbReference type="GO" id="GO:0051213">
    <property type="term" value="F:dioxygenase activity"/>
    <property type="evidence" value="ECO:0007669"/>
    <property type="project" value="UniProtKB-KW"/>
</dbReference>
<feature type="domain" description="Fe2OG dioxygenase" evidence="6">
    <location>
        <begin position="160"/>
        <end position="245"/>
    </location>
</feature>
<dbReference type="SMART" id="SM00702">
    <property type="entry name" value="P4Hc"/>
    <property type="match status" value="1"/>
</dbReference>
<evidence type="ECO:0000256" key="5">
    <source>
        <dbReference type="ARBA" id="ARBA00023004"/>
    </source>
</evidence>
<dbReference type="PROSITE" id="PS51471">
    <property type="entry name" value="FE2OG_OXY"/>
    <property type="match status" value="1"/>
</dbReference>
<dbReference type="InterPro" id="IPR005123">
    <property type="entry name" value="Oxoglu/Fe-dep_dioxygenase_dom"/>
</dbReference>
<evidence type="ECO:0000256" key="3">
    <source>
        <dbReference type="ARBA" id="ARBA00022964"/>
    </source>
</evidence>
<keyword evidence="4" id="KW-0560">Oxidoreductase</keyword>
<accession>A0A6C0AG40</accession>
<evidence type="ECO:0000256" key="4">
    <source>
        <dbReference type="ARBA" id="ARBA00023002"/>
    </source>
</evidence>
<dbReference type="AlphaFoldDB" id="A0A6C0AG40"/>
<dbReference type="InterPro" id="IPR006620">
    <property type="entry name" value="Pro_4_hyd_alph"/>
</dbReference>
<name>A0A6C0AG40_9ZZZZ</name>
<dbReference type="SUPFAM" id="SSF51197">
    <property type="entry name" value="Clavaminate synthase-like"/>
    <property type="match status" value="1"/>
</dbReference>
<protein>
    <recommendedName>
        <fullName evidence="6">Fe2OG dioxygenase domain-containing protein</fullName>
    </recommendedName>
</protein>
<keyword evidence="3" id="KW-0223">Dioxygenase</keyword>
<comment type="cofactor">
    <cofactor evidence="1">
        <name>L-ascorbate</name>
        <dbReference type="ChEBI" id="CHEBI:38290"/>
    </cofactor>
</comment>
<keyword evidence="2" id="KW-0479">Metal-binding</keyword>
<evidence type="ECO:0000256" key="2">
    <source>
        <dbReference type="ARBA" id="ARBA00022723"/>
    </source>
</evidence>
<evidence type="ECO:0000256" key="1">
    <source>
        <dbReference type="ARBA" id="ARBA00001961"/>
    </source>
</evidence>
<proteinExistence type="predicted"/>
<evidence type="ECO:0000259" key="6">
    <source>
        <dbReference type="PROSITE" id="PS51471"/>
    </source>
</evidence>
<keyword evidence="5" id="KW-0408">Iron</keyword>
<dbReference type="GO" id="GO:0016705">
    <property type="term" value="F:oxidoreductase activity, acting on paired donors, with incorporation or reduction of molecular oxygen"/>
    <property type="evidence" value="ECO:0007669"/>
    <property type="project" value="InterPro"/>
</dbReference>
<dbReference type="GO" id="GO:0005506">
    <property type="term" value="F:iron ion binding"/>
    <property type="evidence" value="ECO:0007669"/>
    <property type="project" value="InterPro"/>
</dbReference>
<dbReference type="Gene3D" id="2.60.120.620">
    <property type="entry name" value="q2cbj1_9rhob like domain"/>
    <property type="match status" value="1"/>
</dbReference>
<dbReference type="EMBL" id="MN740601">
    <property type="protein sequence ID" value="QHS78646.1"/>
    <property type="molecule type" value="Genomic_DNA"/>
</dbReference>
<dbReference type="GO" id="GO:0031418">
    <property type="term" value="F:L-ascorbic acid binding"/>
    <property type="evidence" value="ECO:0007669"/>
    <property type="project" value="InterPro"/>
</dbReference>
<sequence length="283" mass="33256">MKLICVLSVILLLLIIYFYNIEESYEAPIPIHKQQIYIDSLNDYHQNIIKNNNQKKGLYYSNKSDEYELCKLLYDPNKRQKKISLIPKFFTKDECQIIIKEAEEYANSNKWSVNRHKEYPTTDNEITKKWYSYNKIVYSIYDKIIPEIVKLFEINPQIVSVNEIFISKYSMNGQKKLRTHRDGSEFSFIIALNDDYSGGGTKFENLNKTIQFNTGDCLVFCGQEKHKGIKITSGTRYIIAGFLGIIKNDDFCDKWAQVYTNLSESESDDDEQNDDFSTNWNKY</sequence>
<evidence type="ECO:0000313" key="7">
    <source>
        <dbReference type="EMBL" id="QHS78646.1"/>
    </source>
</evidence>
<reference evidence="7" key="1">
    <citation type="journal article" date="2020" name="Nature">
        <title>Giant virus diversity and host interactions through global metagenomics.</title>
        <authorList>
            <person name="Schulz F."/>
            <person name="Roux S."/>
            <person name="Paez-Espino D."/>
            <person name="Jungbluth S."/>
            <person name="Walsh D.A."/>
            <person name="Denef V.J."/>
            <person name="McMahon K.D."/>
            <person name="Konstantinidis K.T."/>
            <person name="Eloe-Fadrosh E.A."/>
            <person name="Kyrpides N.C."/>
            <person name="Woyke T."/>
        </authorList>
    </citation>
    <scope>NUCLEOTIDE SEQUENCE</scope>
    <source>
        <strain evidence="7">GVMAG-S-1024976-23</strain>
    </source>
</reference>
<organism evidence="7">
    <name type="scientific">viral metagenome</name>
    <dbReference type="NCBI Taxonomy" id="1070528"/>
    <lineage>
        <taxon>unclassified sequences</taxon>
        <taxon>metagenomes</taxon>
        <taxon>organismal metagenomes</taxon>
    </lineage>
</organism>